<keyword evidence="3" id="KW-1185">Reference proteome</keyword>
<evidence type="ECO:0000313" key="3">
    <source>
        <dbReference type="Proteomes" id="UP001058650"/>
    </source>
</evidence>
<dbReference type="EMBL" id="CP103866">
    <property type="protein sequence ID" value="UWE03911.1"/>
    <property type="molecule type" value="Genomic_DNA"/>
</dbReference>
<dbReference type="Pfam" id="PF10027">
    <property type="entry name" value="DUF2269"/>
    <property type="match status" value="1"/>
</dbReference>
<keyword evidence="1" id="KW-1133">Transmembrane helix</keyword>
<feature type="transmembrane region" description="Helical" evidence="1">
    <location>
        <begin position="128"/>
        <end position="148"/>
    </location>
</feature>
<name>A0ABY5U2P0_LACSH</name>
<gene>
    <name evidence="2" type="ORF">NYR52_01595</name>
</gene>
<reference evidence="2" key="1">
    <citation type="submission" date="2022-08" db="EMBL/GenBank/DDBJ databases">
        <title>The complete genome sequence of the thermophilic bacterium Laceyella sacchari FBKL4.010 reveals the basis for tetramethylpyrazine biosynthesis in Moutai-flavor Daqu.</title>
        <authorList>
            <person name="Li D."/>
            <person name="Huang W."/>
            <person name="Wang C."/>
            <person name="Qiu S."/>
        </authorList>
    </citation>
    <scope>NUCLEOTIDE SEQUENCE</scope>
    <source>
        <strain evidence="2">FBKL4.014</strain>
    </source>
</reference>
<keyword evidence="1" id="KW-0472">Membrane</keyword>
<sequence>MTTGLVVKFLHVLFVATWFGGISMMAMVLRDATRSNNLDTMSRALNRAQRWNMGMFMPLAVLALITGIYMMMQVDGEMPLWLIVKERLGSVVVLLFILFVVIYGRKALNQVQTSGIESAKAESIIKRYIMLLYISLLLMAVLIFFATVKLA</sequence>
<feature type="transmembrane region" description="Helical" evidence="1">
    <location>
        <begin position="50"/>
        <end position="71"/>
    </location>
</feature>
<evidence type="ECO:0000256" key="1">
    <source>
        <dbReference type="SAM" id="Phobius"/>
    </source>
</evidence>
<feature type="transmembrane region" description="Helical" evidence="1">
    <location>
        <begin position="6"/>
        <end position="29"/>
    </location>
</feature>
<protein>
    <submittedName>
        <fullName evidence="2">DUF2269 domain-containing protein</fullName>
    </submittedName>
</protein>
<keyword evidence="1" id="KW-0812">Transmembrane</keyword>
<dbReference type="InterPro" id="IPR018729">
    <property type="entry name" value="DUF2269_transmembrane"/>
</dbReference>
<organism evidence="2 3">
    <name type="scientific">Laceyella sacchari</name>
    <name type="common">Thermoactinomyces thalpophilus</name>
    <dbReference type="NCBI Taxonomy" id="37482"/>
    <lineage>
        <taxon>Bacteria</taxon>
        <taxon>Bacillati</taxon>
        <taxon>Bacillota</taxon>
        <taxon>Bacilli</taxon>
        <taxon>Bacillales</taxon>
        <taxon>Thermoactinomycetaceae</taxon>
        <taxon>Laceyella</taxon>
    </lineage>
</organism>
<feature type="transmembrane region" description="Helical" evidence="1">
    <location>
        <begin position="91"/>
        <end position="108"/>
    </location>
</feature>
<evidence type="ECO:0000313" key="2">
    <source>
        <dbReference type="EMBL" id="UWE03911.1"/>
    </source>
</evidence>
<dbReference type="RefSeq" id="WP_259436157.1">
    <property type="nucleotide sequence ID" value="NZ_CP103866.1"/>
</dbReference>
<proteinExistence type="predicted"/>
<accession>A0ABY5U2P0</accession>
<dbReference type="Proteomes" id="UP001058650">
    <property type="component" value="Chromosome"/>
</dbReference>